<comment type="similarity">
    <text evidence="1">Belongs to the mycobacterial PPE family.</text>
</comment>
<dbReference type="FunFam" id="1.20.1260.20:FF:000001">
    <property type="entry name" value="PPE family protein PPE41"/>
    <property type="match status" value="1"/>
</dbReference>
<feature type="domain" description="PPE family C-terminal" evidence="3">
    <location>
        <begin position="307"/>
        <end position="381"/>
    </location>
</feature>
<evidence type="ECO:0000256" key="1">
    <source>
        <dbReference type="ARBA" id="ARBA00010652"/>
    </source>
</evidence>
<name>A0A1X1UL21_MYCFL</name>
<dbReference type="OrthoDB" id="4752359at2"/>
<evidence type="ECO:0000313" key="4">
    <source>
        <dbReference type="EMBL" id="ORV57349.1"/>
    </source>
</evidence>
<evidence type="ECO:0008006" key="6">
    <source>
        <dbReference type="Google" id="ProtNLM"/>
    </source>
</evidence>
<sequence>MDFGALPPEINSARMYAGPGPASMTMAAVAWTNLATELHSAASSYRSLISGLTTGRWLGPTSLTMASAFGPYVAWMSGAAARAEEAASHAALAVEIYEAAFAMTVPPPVVTANRVQLATLMSTNFFGQNSAAIAANEAEYGEMWAQDAAAMYQYAGNSVAVCDVSQFNLPPKVTDDAGLVAQSNAVGQATAATGLQHADLANLVAQVPSTMQSLTTPATGTVSTGTSTAVSDTLTNLASQVPNWLPNYLNAGATPLYGMSSVLSMAQTAQGMARTAAESAAAAAQGAASGAASAASSLPNIGSGVIGSLGTAAHLGPMSVPTAWTSVIPPTPMAAAALPNIALNGSSMPNMLGGLPMARGTAPRTPPVPRYGLIPTAMARPFAAG</sequence>
<dbReference type="Proteomes" id="UP000193010">
    <property type="component" value="Unassembled WGS sequence"/>
</dbReference>
<dbReference type="InterPro" id="IPR022171">
    <property type="entry name" value="PPE_C"/>
</dbReference>
<dbReference type="PANTHER" id="PTHR46766">
    <property type="entry name" value="GLUTAMINE-RICH PROTEIN 2"/>
    <property type="match status" value="1"/>
</dbReference>
<feature type="domain" description="PPE" evidence="2">
    <location>
        <begin position="2"/>
        <end position="162"/>
    </location>
</feature>
<gene>
    <name evidence="4" type="ORF">AWC05_08725</name>
</gene>
<dbReference type="Pfam" id="PF00823">
    <property type="entry name" value="PPE"/>
    <property type="match status" value="1"/>
</dbReference>
<evidence type="ECO:0000259" key="2">
    <source>
        <dbReference type="Pfam" id="PF00823"/>
    </source>
</evidence>
<keyword evidence="5" id="KW-1185">Reference proteome</keyword>
<dbReference type="STRING" id="292462.AWC05_08725"/>
<organism evidence="4 5">
    <name type="scientific">Mycobacterium florentinum</name>
    <dbReference type="NCBI Taxonomy" id="292462"/>
    <lineage>
        <taxon>Bacteria</taxon>
        <taxon>Bacillati</taxon>
        <taxon>Actinomycetota</taxon>
        <taxon>Actinomycetes</taxon>
        <taxon>Mycobacteriales</taxon>
        <taxon>Mycobacteriaceae</taxon>
        <taxon>Mycobacterium</taxon>
        <taxon>Mycobacterium simiae complex</taxon>
    </lineage>
</organism>
<dbReference type="InterPro" id="IPR038332">
    <property type="entry name" value="PPE_sf"/>
</dbReference>
<comment type="caution">
    <text evidence="4">The sequence shown here is derived from an EMBL/GenBank/DDBJ whole genome shotgun (WGS) entry which is preliminary data.</text>
</comment>
<evidence type="ECO:0000313" key="5">
    <source>
        <dbReference type="Proteomes" id="UP000193010"/>
    </source>
</evidence>
<dbReference type="GO" id="GO:0052572">
    <property type="term" value="P:response to host immune response"/>
    <property type="evidence" value="ECO:0007669"/>
    <property type="project" value="TreeGrafter"/>
</dbReference>
<evidence type="ECO:0000259" key="3">
    <source>
        <dbReference type="Pfam" id="PF12484"/>
    </source>
</evidence>
<dbReference type="RefSeq" id="WP_085219752.1">
    <property type="nucleotide sequence ID" value="NZ_AP022576.1"/>
</dbReference>
<dbReference type="PANTHER" id="PTHR46766:SF1">
    <property type="entry name" value="GLUTAMINE-RICH PROTEIN 2"/>
    <property type="match status" value="1"/>
</dbReference>
<protein>
    <recommendedName>
        <fullName evidence="6">PPE family protein</fullName>
    </recommendedName>
</protein>
<dbReference type="Pfam" id="PF12484">
    <property type="entry name" value="PPE-SVP"/>
    <property type="match status" value="1"/>
</dbReference>
<proteinExistence type="inferred from homology"/>
<reference evidence="4 5" key="1">
    <citation type="submission" date="2016-01" db="EMBL/GenBank/DDBJ databases">
        <title>The new phylogeny of the genus Mycobacterium.</title>
        <authorList>
            <person name="Tarcisio F."/>
            <person name="Conor M."/>
            <person name="Antonella G."/>
            <person name="Elisabetta G."/>
            <person name="Giulia F.S."/>
            <person name="Sara T."/>
            <person name="Anna F."/>
            <person name="Clotilde B."/>
            <person name="Roberto B."/>
            <person name="Veronica D.S."/>
            <person name="Fabio R."/>
            <person name="Monica P."/>
            <person name="Olivier J."/>
            <person name="Enrico T."/>
            <person name="Nicola S."/>
        </authorList>
    </citation>
    <scope>NUCLEOTIDE SEQUENCE [LARGE SCALE GENOMIC DNA]</scope>
    <source>
        <strain evidence="4 5">DSM 44852</strain>
    </source>
</reference>
<dbReference type="SUPFAM" id="SSF140459">
    <property type="entry name" value="PE/PPE dimer-like"/>
    <property type="match status" value="1"/>
</dbReference>
<dbReference type="EMBL" id="LQOV01000003">
    <property type="protein sequence ID" value="ORV57349.1"/>
    <property type="molecule type" value="Genomic_DNA"/>
</dbReference>
<dbReference type="InterPro" id="IPR000030">
    <property type="entry name" value="PPE_dom"/>
</dbReference>
<dbReference type="AlphaFoldDB" id="A0A1X1UL21"/>
<accession>A0A1X1UL21</accession>
<dbReference type="Gene3D" id="1.20.1260.20">
    <property type="entry name" value="PPE superfamily"/>
    <property type="match status" value="1"/>
</dbReference>